<dbReference type="PANTHER" id="PTHR34404:SF3">
    <property type="entry name" value="REGULATORY PROTEIN, FMDB FAMILY"/>
    <property type="match status" value="1"/>
</dbReference>
<dbReference type="PANTHER" id="PTHR34404">
    <property type="entry name" value="REGULATORY PROTEIN, FMDB FAMILY"/>
    <property type="match status" value="1"/>
</dbReference>
<keyword evidence="4" id="KW-1185">Reference proteome</keyword>
<proteinExistence type="predicted"/>
<reference evidence="3 4" key="1">
    <citation type="submission" date="2023-03" db="EMBL/GenBank/DDBJ databases">
        <authorList>
            <person name="Pearce D."/>
        </authorList>
    </citation>
    <scope>NUCLEOTIDE SEQUENCE [LARGE SCALE GENOMIC DNA]</scope>
    <source>
        <strain evidence="3">Msz</strain>
    </source>
</reference>
<evidence type="ECO:0000259" key="2">
    <source>
        <dbReference type="SMART" id="SM00834"/>
    </source>
</evidence>
<feature type="compositionally biased region" description="Gly residues" evidence="1">
    <location>
        <begin position="59"/>
        <end position="70"/>
    </location>
</feature>
<accession>A0ABM9HX04</accession>
<feature type="domain" description="Putative regulatory protein FmdB zinc ribbon" evidence="2">
    <location>
        <begin position="1"/>
        <end position="40"/>
    </location>
</feature>
<organism evidence="3 4">
    <name type="scientific">Methylocaldum szegediense</name>
    <dbReference type="NCBI Taxonomy" id="73780"/>
    <lineage>
        <taxon>Bacteria</taxon>
        <taxon>Pseudomonadati</taxon>
        <taxon>Pseudomonadota</taxon>
        <taxon>Gammaproteobacteria</taxon>
        <taxon>Methylococcales</taxon>
        <taxon>Methylococcaceae</taxon>
        <taxon>Methylocaldum</taxon>
    </lineage>
</organism>
<dbReference type="Gene3D" id="2.20.28.30">
    <property type="entry name" value="RNA polymerase ii, chain L"/>
    <property type="match status" value="1"/>
</dbReference>
<dbReference type="EMBL" id="OX458333">
    <property type="protein sequence ID" value="CAI8743673.1"/>
    <property type="molecule type" value="Genomic_DNA"/>
</dbReference>
<name>A0ABM9HX04_9GAMM</name>
<dbReference type="RefSeq" id="WP_026610616.1">
    <property type="nucleotide sequence ID" value="NZ_OX458333.1"/>
</dbReference>
<sequence>MPTYDYQCEACQHEFTAMHKISEAAPKCPDCGGDVRKKLSAPAVHGGNGRKEAAANSGHGCGGGTCGCRH</sequence>
<dbReference type="Proteomes" id="UP001162030">
    <property type="component" value="Chromosome"/>
</dbReference>
<feature type="region of interest" description="Disordered" evidence="1">
    <location>
        <begin position="43"/>
        <end position="70"/>
    </location>
</feature>
<dbReference type="Pfam" id="PF09723">
    <property type="entry name" value="Zn_ribbon_8"/>
    <property type="match status" value="1"/>
</dbReference>
<evidence type="ECO:0000256" key="1">
    <source>
        <dbReference type="SAM" id="MobiDB-lite"/>
    </source>
</evidence>
<evidence type="ECO:0000313" key="3">
    <source>
        <dbReference type="EMBL" id="CAI8743673.1"/>
    </source>
</evidence>
<dbReference type="NCBIfam" id="TIGR02605">
    <property type="entry name" value="CxxC_CxxC_SSSS"/>
    <property type="match status" value="1"/>
</dbReference>
<gene>
    <name evidence="3" type="ORF">MSZNOR_0516</name>
</gene>
<protein>
    <submittedName>
        <fullName evidence="3">Regulatory protein, FmdB family</fullName>
    </submittedName>
</protein>
<dbReference type="SMART" id="SM00834">
    <property type="entry name" value="CxxC_CXXC_SSSS"/>
    <property type="match status" value="1"/>
</dbReference>
<evidence type="ECO:0000313" key="4">
    <source>
        <dbReference type="Proteomes" id="UP001162030"/>
    </source>
</evidence>
<dbReference type="InterPro" id="IPR013429">
    <property type="entry name" value="Regulatory_FmdB_Zinc_ribbon"/>
</dbReference>